<dbReference type="Gene3D" id="3.60.21.10">
    <property type="match status" value="1"/>
</dbReference>
<keyword evidence="6" id="KW-1185">Reference proteome</keyword>
<dbReference type="PANTHER" id="PTHR11575:SF24">
    <property type="entry name" value="5'-NUCLEOTIDASE"/>
    <property type="match status" value="1"/>
</dbReference>
<keyword evidence="1 2" id="KW-0732">Signal</keyword>
<reference evidence="5 6" key="1">
    <citation type="submission" date="2019-03" db="EMBL/GenBank/DDBJ databases">
        <title>Freshwater and sediment microbial communities from various areas in North America, analyzing microbe dynamics in response to fracking.</title>
        <authorList>
            <person name="Lamendella R."/>
        </authorList>
    </citation>
    <scope>NUCLEOTIDE SEQUENCE [LARGE SCALE GENOMIC DNA]</scope>
    <source>
        <strain evidence="5 6">18_TX</strain>
    </source>
</reference>
<name>A0A4R6NZH4_9GAMM</name>
<evidence type="ECO:0000259" key="3">
    <source>
        <dbReference type="Pfam" id="PF00149"/>
    </source>
</evidence>
<dbReference type="InterPro" id="IPR006179">
    <property type="entry name" value="5_nucleotidase/apyrase"/>
</dbReference>
<dbReference type="Proteomes" id="UP000295531">
    <property type="component" value="Unassembled WGS sequence"/>
</dbReference>
<evidence type="ECO:0000313" key="6">
    <source>
        <dbReference type="Proteomes" id="UP000295531"/>
    </source>
</evidence>
<evidence type="ECO:0000256" key="1">
    <source>
        <dbReference type="ARBA" id="ARBA00022729"/>
    </source>
</evidence>
<dbReference type="RefSeq" id="WP_133540425.1">
    <property type="nucleotide sequence ID" value="NZ_SNXI01000017.1"/>
</dbReference>
<dbReference type="GO" id="GO:0030288">
    <property type="term" value="C:outer membrane-bounded periplasmic space"/>
    <property type="evidence" value="ECO:0007669"/>
    <property type="project" value="TreeGrafter"/>
</dbReference>
<feature type="signal peptide" evidence="2">
    <location>
        <begin position="1"/>
        <end position="24"/>
    </location>
</feature>
<dbReference type="Pfam" id="PF02872">
    <property type="entry name" value="5_nucleotid_C"/>
    <property type="match status" value="1"/>
</dbReference>
<evidence type="ECO:0000313" key="5">
    <source>
        <dbReference type="EMBL" id="TDP29432.1"/>
    </source>
</evidence>
<dbReference type="InterPro" id="IPR036907">
    <property type="entry name" value="5'-Nucleotdase_C_sf"/>
</dbReference>
<dbReference type="PRINTS" id="PR01607">
    <property type="entry name" value="APYRASEFAMLY"/>
</dbReference>
<keyword evidence="2" id="KW-0547">Nucleotide-binding</keyword>
<dbReference type="EMBL" id="SNXI01000017">
    <property type="protein sequence ID" value="TDP29432.1"/>
    <property type="molecule type" value="Genomic_DNA"/>
</dbReference>
<protein>
    <submittedName>
        <fullName evidence="5">5'-nucleotidase/UDP-sugar diphosphatase</fullName>
    </submittedName>
</protein>
<feature type="chain" id="PRO_5020925512" evidence="2">
    <location>
        <begin position="25"/>
        <end position="633"/>
    </location>
</feature>
<dbReference type="GO" id="GO:0000166">
    <property type="term" value="F:nucleotide binding"/>
    <property type="evidence" value="ECO:0007669"/>
    <property type="project" value="UniProtKB-KW"/>
</dbReference>
<dbReference type="OrthoDB" id="9803927at2"/>
<evidence type="ECO:0000259" key="4">
    <source>
        <dbReference type="Pfam" id="PF02872"/>
    </source>
</evidence>
<feature type="domain" description="Calcineurin-like phosphoesterase" evidence="3">
    <location>
        <begin position="76"/>
        <end position="301"/>
    </location>
</feature>
<dbReference type="Pfam" id="PF00149">
    <property type="entry name" value="Metallophos"/>
    <property type="match status" value="1"/>
</dbReference>
<dbReference type="Gene3D" id="3.90.780.10">
    <property type="entry name" value="5'-Nucleotidase, C-terminal domain"/>
    <property type="match status" value="1"/>
</dbReference>
<feature type="domain" description="5'-Nucleotidase C-terminal" evidence="4">
    <location>
        <begin position="407"/>
        <end position="562"/>
    </location>
</feature>
<dbReference type="PANTHER" id="PTHR11575">
    <property type="entry name" value="5'-NUCLEOTIDASE-RELATED"/>
    <property type="match status" value="1"/>
</dbReference>
<dbReference type="SUPFAM" id="SSF55816">
    <property type="entry name" value="5'-nucleotidase (syn. UDP-sugar hydrolase), C-terminal domain"/>
    <property type="match status" value="1"/>
</dbReference>
<gene>
    <name evidence="5" type="ORF">DEU29_11710</name>
</gene>
<dbReference type="InterPro" id="IPR008334">
    <property type="entry name" value="5'-Nucleotdase_C"/>
</dbReference>
<dbReference type="InterPro" id="IPR004843">
    <property type="entry name" value="Calcineurin-like_PHP"/>
</dbReference>
<dbReference type="GO" id="GO:0016787">
    <property type="term" value="F:hydrolase activity"/>
    <property type="evidence" value="ECO:0007669"/>
    <property type="project" value="UniProtKB-KW"/>
</dbReference>
<dbReference type="GO" id="GO:0009166">
    <property type="term" value="P:nucleotide catabolic process"/>
    <property type="evidence" value="ECO:0007669"/>
    <property type="project" value="InterPro"/>
</dbReference>
<organism evidence="5 6">
    <name type="scientific">Idiomarina aquatica</name>
    <dbReference type="NCBI Taxonomy" id="1327752"/>
    <lineage>
        <taxon>Bacteria</taxon>
        <taxon>Pseudomonadati</taxon>
        <taxon>Pseudomonadota</taxon>
        <taxon>Gammaproteobacteria</taxon>
        <taxon>Alteromonadales</taxon>
        <taxon>Idiomarinaceae</taxon>
        <taxon>Idiomarina</taxon>
    </lineage>
</organism>
<accession>A0A4R6NZH4</accession>
<comment type="caution">
    <text evidence="5">The sequence shown here is derived from an EMBL/GenBank/DDBJ whole genome shotgun (WGS) entry which is preliminary data.</text>
</comment>
<evidence type="ECO:0000256" key="2">
    <source>
        <dbReference type="RuleBase" id="RU362119"/>
    </source>
</evidence>
<sequence>MKTLRHLFIFFSLLLVSTDTFSHARDVIQVAPLELHKNSPFDRAYTLAPILDRTGNLEIRWPDNWPSKKPSEHLKLRIFHINDLHNKHIIEKEDGDARFVTGLIAAHVSKARREASSKKEHVLFLSAGDDHTGAVYDELLGYSPGSFKKSLAYHAYSSAGLDAAVLGNHEFDRGTQILKQAINADANFPLLSSNLVASKNLDADDYASVLLGVINGWRIAVVGQTSSEDTKSNLADDPQLKVAPQLENMNQILTAVEGKVDVIIALTHIGYQQSGKVGDQDIAELLAKASVPAIVIGGHSHDTLHKSGVNKEHIYSGVPVFQAGQWGDYIGDIQLNLRRDSKEVVISNNTVLHSLKQNSASLISFSEQFYKTSIAPIITDFDDVLNEPLGRIPDDSALTKNAILVDRYTAELAVANFITDAVMQTVNTDNEIADLAAINASSIVNGFEPGEMATFSDWYNVIPYADTLQLIELTPTQLRELIKSNAQRLVMPSEQESLDLTGFINQGFLHFSDALRYEVTYEQDGRPQATNIQFNGKPLEHYAGQTIKLLVGDYIASGNLGWRGQTIHFPNGGKVTGFDIKSFPIKSTTYKLRDSVLEYLRASNHKTIDFRKDGRIKFSLIDQQGEQNKQSRN</sequence>
<dbReference type="AlphaFoldDB" id="A0A4R6NZH4"/>
<dbReference type="InterPro" id="IPR029052">
    <property type="entry name" value="Metallo-depent_PP-like"/>
</dbReference>
<proteinExistence type="inferred from homology"/>
<comment type="similarity">
    <text evidence="2">Belongs to the 5'-nucleotidase family.</text>
</comment>
<dbReference type="SUPFAM" id="SSF56300">
    <property type="entry name" value="Metallo-dependent phosphatases"/>
    <property type="match status" value="1"/>
</dbReference>
<keyword evidence="2" id="KW-0378">Hydrolase</keyword>